<evidence type="ECO:0000313" key="2">
    <source>
        <dbReference type="EMBL" id="KKS97170.1"/>
    </source>
</evidence>
<evidence type="ECO:0000259" key="1">
    <source>
        <dbReference type="Pfam" id="PF08241"/>
    </source>
</evidence>
<reference evidence="2 3" key="1">
    <citation type="journal article" date="2015" name="Nature">
        <title>rRNA introns, odd ribosomes, and small enigmatic genomes across a large radiation of phyla.</title>
        <authorList>
            <person name="Brown C.T."/>
            <person name="Hug L.A."/>
            <person name="Thomas B.C."/>
            <person name="Sharon I."/>
            <person name="Castelle C.J."/>
            <person name="Singh A."/>
            <person name="Wilkins M.J."/>
            <person name="Williams K.H."/>
            <person name="Banfield J.F."/>
        </authorList>
    </citation>
    <scope>NUCLEOTIDE SEQUENCE [LARGE SCALE GENOMIC DNA]</scope>
</reference>
<dbReference type="InterPro" id="IPR013216">
    <property type="entry name" value="Methyltransf_11"/>
</dbReference>
<dbReference type="CDD" id="cd02440">
    <property type="entry name" value="AdoMet_MTases"/>
    <property type="match status" value="1"/>
</dbReference>
<dbReference type="PANTHER" id="PTHR43591">
    <property type="entry name" value="METHYLTRANSFERASE"/>
    <property type="match status" value="1"/>
</dbReference>
<comment type="caution">
    <text evidence="2">The sequence shown here is derived from an EMBL/GenBank/DDBJ whole genome shotgun (WGS) entry which is preliminary data.</text>
</comment>
<name>A0A0G1DH45_9BACT</name>
<dbReference type="STRING" id="1618578.UV74_C0013G0292"/>
<dbReference type="Pfam" id="PF08241">
    <property type="entry name" value="Methyltransf_11"/>
    <property type="match status" value="1"/>
</dbReference>
<evidence type="ECO:0000313" key="3">
    <source>
        <dbReference type="Proteomes" id="UP000034090"/>
    </source>
</evidence>
<sequence>MIWEEIFASGDTSYSESGKTQNQLFELVKLRFLITIFPKKHSLILEVGCGAARTSLYFAKRGHETTLLDQSDEVLKIAKENYKKEKAKGKFVVGDAEKLPFDSNQFDVVMSFGLLEHFRKPEIVITEMVRVLKPGGLFFADIVPKRFSVQSIGNVINFIFSIIYWTIKLKPLVGIKRGMRNFRPLYYENALSWMKYKKIMEEAGAKGIKVRGNRPWPRLTLPMAADRLYAGVLKPTMLFWRKFDTWDNFFPRFWGAGWWFWGIKR</sequence>
<dbReference type="AlphaFoldDB" id="A0A0G1DH45"/>
<accession>A0A0G1DH45</accession>
<dbReference type="GO" id="GO:0032259">
    <property type="term" value="P:methylation"/>
    <property type="evidence" value="ECO:0007669"/>
    <property type="project" value="UniProtKB-KW"/>
</dbReference>
<dbReference type="Proteomes" id="UP000034090">
    <property type="component" value="Unassembled WGS sequence"/>
</dbReference>
<dbReference type="SUPFAM" id="SSF53335">
    <property type="entry name" value="S-adenosyl-L-methionine-dependent methyltransferases"/>
    <property type="match status" value="1"/>
</dbReference>
<protein>
    <submittedName>
        <fullName evidence="2">Methylase involved in ubiquinone/menaquinone biosynthesis-like protein</fullName>
    </submittedName>
</protein>
<keyword evidence="2" id="KW-0808">Transferase</keyword>
<keyword evidence="2" id="KW-0489">Methyltransferase</keyword>
<gene>
    <name evidence="2" type="ORF">UV74_C0013G0292</name>
</gene>
<organism evidence="2 3">
    <name type="scientific">Candidatus Woesebacteria bacterium GW2011_GWB1_43_14</name>
    <dbReference type="NCBI Taxonomy" id="1618578"/>
    <lineage>
        <taxon>Bacteria</taxon>
        <taxon>Candidatus Woeseibacteriota</taxon>
    </lineage>
</organism>
<keyword evidence="2" id="KW-0830">Ubiquinone</keyword>
<proteinExistence type="predicted"/>
<dbReference type="GO" id="GO:0008757">
    <property type="term" value="F:S-adenosylmethionine-dependent methyltransferase activity"/>
    <property type="evidence" value="ECO:0007669"/>
    <property type="project" value="InterPro"/>
</dbReference>
<dbReference type="Gene3D" id="3.40.50.150">
    <property type="entry name" value="Vaccinia Virus protein VP39"/>
    <property type="match status" value="1"/>
</dbReference>
<dbReference type="InterPro" id="IPR029063">
    <property type="entry name" value="SAM-dependent_MTases_sf"/>
</dbReference>
<dbReference type="EMBL" id="LCFQ01000013">
    <property type="protein sequence ID" value="KKS97170.1"/>
    <property type="molecule type" value="Genomic_DNA"/>
</dbReference>
<feature type="domain" description="Methyltransferase type 11" evidence="1">
    <location>
        <begin position="45"/>
        <end position="139"/>
    </location>
</feature>